<feature type="region of interest" description="Disordered" evidence="1">
    <location>
        <begin position="480"/>
        <end position="506"/>
    </location>
</feature>
<dbReference type="AlphaFoldDB" id="A0A7W6NZM1"/>
<organism evidence="2 3">
    <name type="scientific">Allorhizobium borbori</name>
    <dbReference type="NCBI Taxonomy" id="485907"/>
    <lineage>
        <taxon>Bacteria</taxon>
        <taxon>Pseudomonadati</taxon>
        <taxon>Pseudomonadota</taxon>
        <taxon>Alphaproteobacteria</taxon>
        <taxon>Hyphomicrobiales</taxon>
        <taxon>Rhizobiaceae</taxon>
        <taxon>Rhizobium/Agrobacterium group</taxon>
        <taxon>Allorhizobium</taxon>
    </lineage>
</organism>
<feature type="region of interest" description="Disordered" evidence="1">
    <location>
        <begin position="47"/>
        <end position="71"/>
    </location>
</feature>
<name>A0A7W6NZM1_9HYPH</name>
<sequence length="555" mass="61818">MTRMTMSVAERAEKIRELGLQDLGRRALSKRLNWSIHEARMALEHLRKAPIAEPPQKAKPEKPKPPRISSIPEIDADLEPGRVHRFILTAAQDDTPVFKPFLDNLLAYADYLGAQIAVAGFTYQKGLFEDHAAASAVFAPEIRDYIVHDRVRVTPSLLFVADANVLPTSPKPLSGWETVNRGQHVVVPAARIALKSIPRPISDPARYAVSTGCCTLPSYAPRTAGRKAISRHTYGALLVEVDTDGEVFFRHLVAYKDGTFQDLDAFVTHGQVFRGCSVATIVWGDIHHEQLDPVIAMACFGYCTTQKKVVTKNSIYEYLRPSFSFFHDALDFHRRNHHNIADPHLMAEAYVSGKENVEDEVRDAANFINEMHREWCTSVMVQSNHDSALGRWSKDKRGQEDPANSYYWHEINAAWHRAIRNRLANFNIVEWAMRGAGLLDSVVFLASGTSYVIRDCEYGYHGDYGVGGARGSTSAFTQIGRPSGKGHAHAPEMEGDSHTAGISSKQDQGYNRNGFTRWGFGHGVGYDNGTRIMLLQTADGRYRAIGDLAENRLAA</sequence>
<protein>
    <submittedName>
        <fullName evidence="2">Uncharacterized protein</fullName>
    </submittedName>
</protein>
<evidence type="ECO:0000313" key="3">
    <source>
        <dbReference type="Proteomes" id="UP000584824"/>
    </source>
</evidence>
<accession>A0A7W6NZM1</accession>
<gene>
    <name evidence="2" type="ORF">GGQ66_000944</name>
</gene>
<keyword evidence="3" id="KW-1185">Reference proteome</keyword>
<comment type="caution">
    <text evidence="2">The sequence shown here is derived from an EMBL/GenBank/DDBJ whole genome shotgun (WGS) entry which is preliminary data.</text>
</comment>
<evidence type="ECO:0000313" key="2">
    <source>
        <dbReference type="EMBL" id="MBB4102409.1"/>
    </source>
</evidence>
<dbReference type="Proteomes" id="UP000584824">
    <property type="component" value="Unassembled WGS sequence"/>
</dbReference>
<evidence type="ECO:0000256" key="1">
    <source>
        <dbReference type="SAM" id="MobiDB-lite"/>
    </source>
</evidence>
<dbReference type="RefSeq" id="WP_183789948.1">
    <property type="nucleotide sequence ID" value="NZ_JACIDU010000003.1"/>
</dbReference>
<dbReference type="EMBL" id="JACIDU010000003">
    <property type="protein sequence ID" value="MBB4102409.1"/>
    <property type="molecule type" value="Genomic_DNA"/>
</dbReference>
<proteinExistence type="predicted"/>
<reference evidence="2 3" key="1">
    <citation type="submission" date="2020-08" db="EMBL/GenBank/DDBJ databases">
        <title>Genomic Encyclopedia of Type Strains, Phase IV (KMG-IV): sequencing the most valuable type-strain genomes for metagenomic binning, comparative biology and taxonomic classification.</title>
        <authorList>
            <person name="Goeker M."/>
        </authorList>
    </citation>
    <scope>NUCLEOTIDE SEQUENCE [LARGE SCALE GENOMIC DNA]</scope>
    <source>
        <strain evidence="2 3">DSM 26385</strain>
    </source>
</reference>